<dbReference type="SUPFAM" id="SSF51261">
    <property type="entry name" value="Duplicated hybrid motif"/>
    <property type="match status" value="1"/>
</dbReference>
<evidence type="ECO:0000313" key="4">
    <source>
        <dbReference type="Proteomes" id="UP001597013"/>
    </source>
</evidence>
<dbReference type="Pfam" id="PF01551">
    <property type="entry name" value="Peptidase_M23"/>
    <property type="match status" value="1"/>
</dbReference>
<dbReference type="RefSeq" id="WP_386127902.1">
    <property type="nucleotide sequence ID" value="NZ_JBHTJL010000009.1"/>
</dbReference>
<gene>
    <name evidence="3" type="ORF">ACFQ1Q_03165</name>
</gene>
<name>A0ABW3N4H4_9FLAO</name>
<dbReference type="GO" id="GO:0016787">
    <property type="term" value="F:hydrolase activity"/>
    <property type="evidence" value="ECO:0007669"/>
    <property type="project" value="UniProtKB-KW"/>
</dbReference>
<reference evidence="4" key="1">
    <citation type="journal article" date="2019" name="Int. J. Syst. Evol. Microbiol.">
        <title>The Global Catalogue of Microorganisms (GCM) 10K type strain sequencing project: providing services to taxonomists for standard genome sequencing and annotation.</title>
        <authorList>
            <consortium name="The Broad Institute Genomics Platform"/>
            <consortium name="The Broad Institute Genome Sequencing Center for Infectious Disease"/>
            <person name="Wu L."/>
            <person name="Ma J."/>
        </authorList>
    </citation>
    <scope>NUCLEOTIDE SEQUENCE [LARGE SCALE GENOMIC DNA]</scope>
    <source>
        <strain evidence="4">CCUG 62215</strain>
    </source>
</reference>
<comment type="caution">
    <text evidence="3">The sequence shown here is derived from an EMBL/GenBank/DDBJ whole genome shotgun (WGS) entry which is preliminary data.</text>
</comment>
<organism evidence="3 4">
    <name type="scientific">Winogradskyella litorisediminis</name>
    <dbReference type="NCBI Taxonomy" id="1156618"/>
    <lineage>
        <taxon>Bacteria</taxon>
        <taxon>Pseudomonadati</taxon>
        <taxon>Bacteroidota</taxon>
        <taxon>Flavobacteriia</taxon>
        <taxon>Flavobacteriales</taxon>
        <taxon>Flavobacteriaceae</taxon>
        <taxon>Winogradskyella</taxon>
    </lineage>
</organism>
<keyword evidence="4" id="KW-1185">Reference proteome</keyword>
<keyword evidence="1" id="KW-0732">Signal</keyword>
<dbReference type="EC" id="3.4.24.-" evidence="3"/>
<protein>
    <submittedName>
        <fullName evidence="3">M23 family metallopeptidase</fullName>
        <ecNumber evidence="3">3.4.24.-</ecNumber>
    </submittedName>
</protein>
<evidence type="ECO:0000313" key="3">
    <source>
        <dbReference type="EMBL" id="MFD1062233.1"/>
    </source>
</evidence>
<dbReference type="CDD" id="cd12797">
    <property type="entry name" value="M23_peptidase"/>
    <property type="match status" value="1"/>
</dbReference>
<sequence length="276" mass="31723">MKKLIILILLLFCFKVNAQQTWIKNYSTKRENDEKGTRLLADNNNWQAITFKLDYNPINLKASKENGTFVVVPPKSKGFEVVRFDKIDKTKGWKFNKSNTKTYFGDLTDTDYDEDYIYDLPFDKGKSFSVGQGYNGNISHQGKFAIDFTMPVNTKVVACRDGIVVQVVKKNSKRCEKPECAEFNNLVKILHNDGTIMQYLHFRQNGVRVREGQKVEKGQLIGMSGNVGWSTAPHLHIDLYLTDKNNKYNTIKTKFKVNDGEITDELLKGKTYSKNY</sequence>
<feature type="signal peptide" evidence="1">
    <location>
        <begin position="1"/>
        <end position="18"/>
    </location>
</feature>
<dbReference type="InterPro" id="IPR050570">
    <property type="entry name" value="Cell_wall_metabolism_enzyme"/>
</dbReference>
<keyword evidence="3" id="KW-0378">Hydrolase</keyword>
<evidence type="ECO:0000259" key="2">
    <source>
        <dbReference type="Pfam" id="PF01551"/>
    </source>
</evidence>
<feature type="chain" id="PRO_5047305118" evidence="1">
    <location>
        <begin position="19"/>
        <end position="276"/>
    </location>
</feature>
<accession>A0ABW3N4H4</accession>
<proteinExistence type="predicted"/>
<dbReference type="PANTHER" id="PTHR21666">
    <property type="entry name" value="PEPTIDASE-RELATED"/>
    <property type="match status" value="1"/>
</dbReference>
<dbReference type="PANTHER" id="PTHR21666:SF270">
    <property type="entry name" value="MUREIN HYDROLASE ACTIVATOR ENVC"/>
    <property type="match status" value="1"/>
</dbReference>
<dbReference type="EMBL" id="JBHTJL010000009">
    <property type="protein sequence ID" value="MFD1062233.1"/>
    <property type="molecule type" value="Genomic_DNA"/>
</dbReference>
<dbReference type="InterPro" id="IPR011055">
    <property type="entry name" value="Dup_hybrid_motif"/>
</dbReference>
<feature type="domain" description="M23ase beta-sheet core" evidence="2">
    <location>
        <begin position="145"/>
        <end position="243"/>
    </location>
</feature>
<evidence type="ECO:0000256" key="1">
    <source>
        <dbReference type="SAM" id="SignalP"/>
    </source>
</evidence>
<dbReference type="Proteomes" id="UP001597013">
    <property type="component" value="Unassembled WGS sequence"/>
</dbReference>
<dbReference type="Gene3D" id="2.70.70.10">
    <property type="entry name" value="Glucose Permease (Domain IIA)"/>
    <property type="match status" value="1"/>
</dbReference>
<dbReference type="InterPro" id="IPR016047">
    <property type="entry name" value="M23ase_b-sheet_dom"/>
</dbReference>